<proteinExistence type="predicted"/>
<evidence type="ECO:0000313" key="2">
    <source>
        <dbReference type="Proteomes" id="UP000492821"/>
    </source>
</evidence>
<sequence>MPCEDRYIAINLESSPIVAEVETHTDGSLLADHLLLLFKQPVKVLVFKQGIRSRLIRPREGGFAQPRCGWHNGTITALFDKPAVCSYRTTTPPVPGDTLAKPQGSSTSESTALDQQTVSNASTLKRRNPLFDESVAVPAKMPAPVPLRDVQTTFGGMSVNQFRETSSKFLIAPLPLADSAFSHYRNDPRRSQPATKDTRKARKRERAQRVASTASVQPDNSSTPLQSNKKTRSLACKRRQHDSAPPVPTNNGSTLLAGTEADRSAEQPSGRLPTLTNDVDISKSGNAQADKVVAVDTLDLNVDMEVPSSTEGAGRASEATVGIDVGRVTPSAPPPPNLSSLNAAIAEATDVSTATDALTSSDVTVQSLFGNKTSNPAKALLSEVVSKGSTAPYGVPLATVHSQTSVPSASIADGTGLDSDSSSCVIVFDSRKKKANTPSVRRSLRSNTVIKDTTPQETPVVIPDVKPMVSKGQQWLVVFNVPSFNELFALAPFNVDRTIFKDKKVQFIDCRSRLICCLDPYVDIFASESWSVDKFLFLRSVLSYRRKTIDSILEPCDSNFDKFAADLDAMDTKPLAANFVAQLVAVFVHVVEEDGWFVLKD</sequence>
<feature type="compositionally biased region" description="Polar residues" evidence="1">
    <location>
        <begin position="210"/>
        <end position="228"/>
    </location>
</feature>
<evidence type="ECO:0000313" key="3">
    <source>
        <dbReference type="WBParaSite" id="Pan_g16746.t1"/>
    </source>
</evidence>
<dbReference type="AlphaFoldDB" id="A0A7E4V5C3"/>
<dbReference type="Proteomes" id="UP000492821">
    <property type="component" value="Unassembled WGS sequence"/>
</dbReference>
<reference evidence="2" key="1">
    <citation type="journal article" date="2013" name="Genetics">
        <title>The draft genome and transcriptome of Panagrellus redivivus are shaped by the harsh demands of a free-living lifestyle.</title>
        <authorList>
            <person name="Srinivasan J."/>
            <person name="Dillman A.R."/>
            <person name="Macchietto M.G."/>
            <person name="Heikkinen L."/>
            <person name="Lakso M."/>
            <person name="Fracchia K.M."/>
            <person name="Antoshechkin I."/>
            <person name="Mortazavi A."/>
            <person name="Wong G."/>
            <person name="Sternberg P.W."/>
        </authorList>
    </citation>
    <scope>NUCLEOTIDE SEQUENCE [LARGE SCALE GENOMIC DNA]</scope>
    <source>
        <strain evidence="2">MT8872</strain>
    </source>
</reference>
<dbReference type="WBParaSite" id="Pan_g16746.t1">
    <property type="protein sequence ID" value="Pan_g16746.t1"/>
    <property type="gene ID" value="Pan_g16746"/>
</dbReference>
<feature type="compositionally biased region" description="Polar residues" evidence="1">
    <location>
        <begin position="103"/>
        <end position="123"/>
    </location>
</feature>
<keyword evidence="2" id="KW-1185">Reference proteome</keyword>
<evidence type="ECO:0000256" key="1">
    <source>
        <dbReference type="SAM" id="MobiDB-lite"/>
    </source>
</evidence>
<name>A0A7E4V5C3_PANRE</name>
<organism evidence="2 3">
    <name type="scientific">Panagrellus redivivus</name>
    <name type="common">Microworm</name>
    <dbReference type="NCBI Taxonomy" id="6233"/>
    <lineage>
        <taxon>Eukaryota</taxon>
        <taxon>Metazoa</taxon>
        <taxon>Ecdysozoa</taxon>
        <taxon>Nematoda</taxon>
        <taxon>Chromadorea</taxon>
        <taxon>Rhabditida</taxon>
        <taxon>Tylenchina</taxon>
        <taxon>Panagrolaimomorpha</taxon>
        <taxon>Panagrolaimoidea</taxon>
        <taxon>Panagrolaimidae</taxon>
        <taxon>Panagrellus</taxon>
    </lineage>
</organism>
<accession>A0A7E4V5C3</accession>
<reference evidence="3" key="2">
    <citation type="submission" date="2020-10" db="UniProtKB">
        <authorList>
            <consortium name="WormBaseParasite"/>
        </authorList>
    </citation>
    <scope>IDENTIFICATION</scope>
</reference>
<feature type="compositionally biased region" description="Polar residues" evidence="1">
    <location>
        <begin position="274"/>
        <end position="283"/>
    </location>
</feature>
<feature type="region of interest" description="Disordered" evidence="1">
    <location>
        <begin position="91"/>
        <end position="126"/>
    </location>
</feature>
<protein>
    <submittedName>
        <fullName evidence="3">ULP_PROTEASE domain-containing protein</fullName>
    </submittedName>
</protein>
<feature type="compositionally biased region" description="Basic residues" evidence="1">
    <location>
        <begin position="229"/>
        <end position="240"/>
    </location>
</feature>
<feature type="region of interest" description="Disordered" evidence="1">
    <location>
        <begin position="181"/>
        <end position="283"/>
    </location>
</feature>